<dbReference type="SUPFAM" id="SSF55785">
    <property type="entry name" value="PYP-like sensor domain (PAS domain)"/>
    <property type="match status" value="1"/>
</dbReference>
<feature type="domain" description="PAS" evidence="2">
    <location>
        <begin position="34"/>
        <end position="100"/>
    </location>
</feature>
<sequence>MLNTLVALLLIVTAFLVALAALIAFGLVDKRRSSRLRQFSESERDAVVFIFEDETLLDATPAARRFLESSTHRGTSWTHLAALVSPRFPKFNERMHDLAEFGELVLTSTDATARIKAEWHDGVARITIENTEPGDHGRELDSQSLAAMTQELESLRTNADHTPYPLWRMAHGGVITWCNAAYLDLADSLRGSDDLPSWPPATVFELSDDAHDQGGQTPSPQRVAICPPGQNTRHWFEVTTAELENGDRFHAAVPVDRLVRAETALDEFVTTLTKTFASLPIGLAIFDRSRELALFNPALMDLTVLPAEFLISKPSLSAFLDKLREARIMPEPKDYRSWRHQMSDLVAAAQNGTYEETWALPTGQTYRVTGRPHPDGAVALLFEDISAEISVTRRFRAELETGQAALDALPQAVAVFSAGGVLAISNAAYADLWGNDPSTSLDDITILDTVKRWQMKTAPNAIWDQVRRFVSQSGPRERWHAHVPMTNGQMLECRVQPLARGATMISFVLPQTQLTPRQDAGEVPDRWTEPTTIEA</sequence>
<evidence type="ECO:0000313" key="3">
    <source>
        <dbReference type="EMBL" id="GGD21242.1"/>
    </source>
</evidence>
<reference evidence="4" key="1">
    <citation type="journal article" date="2019" name="Int. J. Syst. Evol. Microbiol.">
        <title>The Global Catalogue of Microorganisms (GCM) 10K type strain sequencing project: providing services to taxonomists for standard genome sequencing and annotation.</title>
        <authorList>
            <consortium name="The Broad Institute Genomics Platform"/>
            <consortium name="The Broad Institute Genome Sequencing Center for Infectious Disease"/>
            <person name="Wu L."/>
            <person name="Ma J."/>
        </authorList>
    </citation>
    <scope>NUCLEOTIDE SEQUENCE [LARGE SCALE GENOMIC DNA]</scope>
    <source>
        <strain evidence="4">CGMCC 1.12922</strain>
    </source>
</reference>
<evidence type="ECO:0000313" key="4">
    <source>
        <dbReference type="Proteomes" id="UP000617355"/>
    </source>
</evidence>
<dbReference type="EMBL" id="BMGI01000001">
    <property type="protein sequence ID" value="GGD21242.1"/>
    <property type="molecule type" value="Genomic_DNA"/>
</dbReference>
<keyword evidence="4" id="KW-1185">Reference proteome</keyword>
<dbReference type="Pfam" id="PF12860">
    <property type="entry name" value="PAS_7"/>
    <property type="match status" value="1"/>
</dbReference>
<feature type="compositionally biased region" description="Basic and acidic residues" evidence="1">
    <location>
        <begin position="519"/>
        <end position="528"/>
    </location>
</feature>
<name>A0ABQ1QBG2_9RHOB</name>
<gene>
    <name evidence="3" type="ORF">GCM10011358_02130</name>
</gene>
<dbReference type="InterPro" id="IPR035965">
    <property type="entry name" value="PAS-like_dom_sf"/>
</dbReference>
<dbReference type="InterPro" id="IPR000014">
    <property type="entry name" value="PAS"/>
</dbReference>
<evidence type="ECO:0000256" key="1">
    <source>
        <dbReference type="SAM" id="MobiDB-lite"/>
    </source>
</evidence>
<protein>
    <submittedName>
        <fullName evidence="3">Diguanylate cyclase</fullName>
    </submittedName>
</protein>
<feature type="domain" description="PAS" evidence="2">
    <location>
        <begin position="270"/>
        <end position="337"/>
    </location>
</feature>
<feature type="domain" description="PAS" evidence="2">
    <location>
        <begin position="400"/>
        <end position="467"/>
    </location>
</feature>
<dbReference type="Proteomes" id="UP000617355">
    <property type="component" value="Unassembled WGS sequence"/>
</dbReference>
<organism evidence="3 4">
    <name type="scientific">Sinisalibacter lacisalsi</name>
    <dbReference type="NCBI Taxonomy" id="1526570"/>
    <lineage>
        <taxon>Bacteria</taxon>
        <taxon>Pseudomonadati</taxon>
        <taxon>Pseudomonadota</taxon>
        <taxon>Alphaproteobacteria</taxon>
        <taxon>Rhodobacterales</taxon>
        <taxon>Roseobacteraceae</taxon>
        <taxon>Sinisalibacter</taxon>
    </lineage>
</organism>
<dbReference type="RefSeq" id="WP_188525759.1">
    <property type="nucleotide sequence ID" value="NZ_BMGI01000001.1"/>
</dbReference>
<feature type="region of interest" description="Disordered" evidence="1">
    <location>
        <begin position="516"/>
        <end position="535"/>
    </location>
</feature>
<proteinExistence type="predicted"/>
<feature type="domain" description="PAS" evidence="2">
    <location>
        <begin position="153"/>
        <end position="221"/>
    </location>
</feature>
<evidence type="ECO:0000259" key="2">
    <source>
        <dbReference type="SMART" id="SM00091"/>
    </source>
</evidence>
<dbReference type="SMART" id="SM00091">
    <property type="entry name" value="PAS"/>
    <property type="match status" value="4"/>
</dbReference>
<accession>A0ABQ1QBG2</accession>
<dbReference type="Gene3D" id="3.30.450.20">
    <property type="entry name" value="PAS domain"/>
    <property type="match status" value="1"/>
</dbReference>
<comment type="caution">
    <text evidence="3">The sequence shown here is derived from an EMBL/GenBank/DDBJ whole genome shotgun (WGS) entry which is preliminary data.</text>
</comment>